<evidence type="ECO:0000313" key="1">
    <source>
        <dbReference type="EMBL" id="XDQ37728.1"/>
    </source>
</evidence>
<accession>A0AB39Q6H6</accession>
<reference evidence="1" key="1">
    <citation type="submission" date="2024-07" db="EMBL/GenBank/DDBJ databases">
        <authorList>
            <person name="Yu S.T."/>
        </authorList>
    </citation>
    <scope>NUCLEOTIDE SEQUENCE</scope>
    <source>
        <strain evidence="1">R28</strain>
    </source>
</reference>
<dbReference type="AlphaFoldDB" id="A0AB39Q6H6"/>
<gene>
    <name evidence="1" type="ORF">AB5J49_32715</name>
</gene>
<dbReference type="EMBL" id="CP163439">
    <property type="protein sequence ID" value="XDQ37728.1"/>
    <property type="molecule type" value="Genomic_DNA"/>
</dbReference>
<proteinExistence type="predicted"/>
<protein>
    <submittedName>
        <fullName evidence="1">Uncharacterized protein</fullName>
    </submittedName>
</protein>
<dbReference type="RefSeq" id="WP_369172461.1">
    <property type="nucleotide sequence ID" value="NZ_CP163439.1"/>
</dbReference>
<name>A0AB39Q6H6_9ACTN</name>
<organism evidence="1">
    <name type="scientific">Streptomyces sp. R28</name>
    <dbReference type="NCBI Taxonomy" id="3238628"/>
    <lineage>
        <taxon>Bacteria</taxon>
        <taxon>Bacillati</taxon>
        <taxon>Actinomycetota</taxon>
        <taxon>Actinomycetes</taxon>
        <taxon>Kitasatosporales</taxon>
        <taxon>Streptomycetaceae</taxon>
        <taxon>Streptomyces</taxon>
    </lineage>
</organism>
<sequence>MDITLALVLVVAELAVLTGGYLDAQAHTRPSRGVRVTRALVPLLAVAAAVALMPDPVWKVAVALVTPALVKATDQLTRHLGAPAPAPGGGEPAGRPR</sequence>